<reference evidence="2 3" key="1">
    <citation type="journal article" date="2010" name="Stand. Genomic Sci.">
        <title>Complete genome sequence of Thermosediminibacter oceani type strain (JW/IW-1228P).</title>
        <authorList>
            <person name="Pitluck S."/>
            <person name="Yasawong M."/>
            <person name="Munk C."/>
            <person name="Nolan M."/>
            <person name="Lapidus A."/>
            <person name="Lucas S."/>
            <person name="Glavina Del Rio T."/>
            <person name="Tice H."/>
            <person name="Cheng J.F."/>
            <person name="Bruce D."/>
            <person name="Detter C."/>
            <person name="Tapia R."/>
            <person name="Han C."/>
            <person name="Goodwin L."/>
            <person name="Liolios K."/>
            <person name="Ivanova N."/>
            <person name="Mavromatis K."/>
            <person name="Mikhailova N."/>
            <person name="Pati A."/>
            <person name="Chen A."/>
            <person name="Palaniappan K."/>
            <person name="Land M."/>
            <person name="Hauser L."/>
            <person name="Chang Y.J."/>
            <person name="Jeffries C.D."/>
            <person name="Rohde M."/>
            <person name="Spring S."/>
            <person name="Sikorski J."/>
            <person name="Goker M."/>
            <person name="Woyke T."/>
            <person name="Bristow J."/>
            <person name="Eisen J.A."/>
            <person name="Markowitz V."/>
            <person name="Hugenholtz P."/>
            <person name="Kyrpides N.C."/>
            <person name="Klenk H.P."/>
        </authorList>
    </citation>
    <scope>NUCLEOTIDE SEQUENCE [LARGE SCALE GENOMIC DNA]</scope>
    <source>
        <strain evidence="3">ATCC BAA-1034 / DSM 16646 / JW/IW-1228P</strain>
    </source>
</reference>
<evidence type="ECO:0000313" key="2">
    <source>
        <dbReference type="EMBL" id="ADL07493.1"/>
    </source>
</evidence>
<evidence type="ECO:0000313" key="3">
    <source>
        <dbReference type="Proteomes" id="UP000000272"/>
    </source>
</evidence>
<dbReference type="eggNOG" id="ENOG5032Y4N">
    <property type="taxonomic scope" value="Bacteria"/>
</dbReference>
<accession>D9S266</accession>
<sequence length="86" mass="10541">MHDYASMVDMLREIQALEFAVYDLALFLDTHPCDRRALEDRNKLVNRLSQLRKVFEDRYGPLRLDSFESQFPYRYINDPWPWEIHY</sequence>
<dbReference type="AlphaFoldDB" id="D9S266"/>
<dbReference type="InterPro" id="IPR024207">
    <property type="entry name" value="CotJB_dom"/>
</dbReference>
<proteinExistence type="predicted"/>
<evidence type="ECO:0000259" key="1">
    <source>
        <dbReference type="Pfam" id="PF12652"/>
    </source>
</evidence>
<dbReference type="HOGENOM" id="CLU_163198_1_0_9"/>
<name>D9S266_THEOJ</name>
<organism evidence="2 3">
    <name type="scientific">Thermosediminibacter oceani (strain ATCC BAA-1034 / DSM 16646 / JW/IW-1228P)</name>
    <dbReference type="NCBI Taxonomy" id="555079"/>
    <lineage>
        <taxon>Bacteria</taxon>
        <taxon>Bacillati</taxon>
        <taxon>Bacillota</taxon>
        <taxon>Clostridia</taxon>
        <taxon>Thermosediminibacterales</taxon>
        <taxon>Thermosediminibacteraceae</taxon>
        <taxon>Thermosediminibacter</taxon>
    </lineage>
</organism>
<dbReference type="RefSeq" id="WP_013275539.1">
    <property type="nucleotide sequence ID" value="NC_014377.1"/>
</dbReference>
<dbReference type="STRING" id="555079.Toce_0727"/>
<dbReference type="Proteomes" id="UP000000272">
    <property type="component" value="Chromosome"/>
</dbReference>
<dbReference type="KEGG" id="toc:Toce_0727"/>
<dbReference type="PIRSF" id="PIRSF010606">
    <property type="entry name" value="Spore_coat_CotJB"/>
    <property type="match status" value="1"/>
</dbReference>
<dbReference type="Pfam" id="PF12652">
    <property type="entry name" value="CotJB"/>
    <property type="match status" value="1"/>
</dbReference>
<dbReference type="InterPro" id="IPR016571">
    <property type="entry name" value="Spore_coat_assembly_CotJB"/>
</dbReference>
<protein>
    <recommendedName>
        <fullName evidence="1">Protein CotJB domain-containing protein</fullName>
    </recommendedName>
</protein>
<gene>
    <name evidence="2" type="ordered locus">Toce_0727</name>
</gene>
<dbReference type="EMBL" id="CP002131">
    <property type="protein sequence ID" value="ADL07493.1"/>
    <property type="molecule type" value="Genomic_DNA"/>
</dbReference>
<keyword evidence="3" id="KW-1185">Reference proteome</keyword>
<feature type="domain" description="Protein CotJB" evidence="1">
    <location>
        <begin position="9"/>
        <end position="83"/>
    </location>
</feature>